<gene>
    <name evidence="4" type="ORF">BSQ44_15845</name>
</gene>
<dbReference type="PANTHER" id="PTHR12526:SF510">
    <property type="entry name" value="D-INOSITOL 3-PHOSPHATE GLYCOSYLTRANSFERASE"/>
    <property type="match status" value="1"/>
</dbReference>
<evidence type="ECO:0000256" key="2">
    <source>
        <dbReference type="ARBA" id="ARBA00022679"/>
    </source>
</evidence>
<reference evidence="5" key="1">
    <citation type="submission" date="2016-11" db="EMBL/GenBank/DDBJ databases">
        <title>Mesorhizobium oceanicum sp. nov., isolated from deep seawater in South China Sea.</title>
        <authorList>
            <person name="Fu G.-Y."/>
        </authorList>
    </citation>
    <scope>NUCLEOTIDE SEQUENCE [LARGE SCALE GENOMIC DNA]</scope>
    <source>
        <strain evidence="5">B7</strain>
    </source>
</reference>
<proteinExistence type="predicted"/>
<protein>
    <recommendedName>
        <fullName evidence="3">Methyltransferase type 12 domain-containing protein</fullName>
    </recommendedName>
</protein>
<dbReference type="Gene3D" id="3.40.50.2000">
    <property type="entry name" value="Glycogen Phosphorylase B"/>
    <property type="match status" value="2"/>
</dbReference>
<dbReference type="InterPro" id="IPR013217">
    <property type="entry name" value="Methyltransf_12"/>
</dbReference>
<dbReference type="Proteomes" id="UP000182840">
    <property type="component" value="Chromosome"/>
</dbReference>
<dbReference type="GO" id="GO:0016757">
    <property type="term" value="F:glycosyltransferase activity"/>
    <property type="evidence" value="ECO:0007669"/>
    <property type="project" value="UniProtKB-KW"/>
</dbReference>
<evidence type="ECO:0000259" key="3">
    <source>
        <dbReference type="Pfam" id="PF08242"/>
    </source>
</evidence>
<keyword evidence="2" id="KW-0808">Transferase</keyword>
<dbReference type="InterPro" id="IPR029063">
    <property type="entry name" value="SAM-dependent_MTases_sf"/>
</dbReference>
<dbReference type="PANTHER" id="PTHR12526">
    <property type="entry name" value="GLYCOSYLTRANSFERASE"/>
    <property type="match status" value="1"/>
</dbReference>
<evidence type="ECO:0000256" key="1">
    <source>
        <dbReference type="ARBA" id="ARBA00022676"/>
    </source>
</evidence>
<sequence length="700" mass="77269">MLAKYAAAVDDGDIVEIGSYKGKSAVALAYGMRRVLSRGRTRLYCIDPHETFTGQLGGKFGVEDRRDFFKVMLETGIYQDAALINMPSDQVALSWTRPIGLLFIDGDHRYHAVREDFMRWAPHVLDGGVIAIDDSLNPNVGPTQLVAELTAKGFEPIERCGKITFLRKTASMPQAPFSPQWRSILVVAEKNVLAGGLLRFSRLQSAIEPFGIEISFAFEDLSGPFHPNNCEILSMKQALARKWDATILPGAGFSESFINQLDRFHSEVFGTRVQAVLNDRSRKDRFLKANRTFAPHSVVFNTRDWAPGSYTHFNGDRFAIVEGGIDPAFFAPPIRRPKREYANFVVGMQAKYLNDLTAIAPLLPDHVAFHVIRKETPPIGTLPPELQTLTEQGRLTFLGTVEEANLRAFYHGCDCILHLERFAGWANLVAEAMACGVPVVCSDKGTLAIAKAGVTANIVVPDDAKIVAAAILDVMINPEAAEIRAQAARALISRFSWAAYGALFLKAARDDGRKHYLLAPELGFHGKWPKESRLLDIDSLLPFCAEANVLDIGCAEGLIAQKLMEAGANSVHGFDIDPGRILSARALTAHWPEADFRADTILPWADFAGRHADLLRASYDVVLFLAVYQHLSADKRDTVLDSLLAMSNDVFAIRTPDRLFEVCNLHERITRCGFASSYVGQTGIGGSAPLRLYRRTKIQL</sequence>
<accession>A0A1L3STE8</accession>
<evidence type="ECO:0000313" key="5">
    <source>
        <dbReference type="Proteomes" id="UP000182840"/>
    </source>
</evidence>
<dbReference type="CDD" id="cd03801">
    <property type="entry name" value="GT4_PimA-like"/>
    <property type="match status" value="1"/>
</dbReference>
<dbReference type="EMBL" id="CP018171">
    <property type="protein sequence ID" value="APH72669.1"/>
    <property type="molecule type" value="Genomic_DNA"/>
</dbReference>
<dbReference type="KEGG" id="meso:BSQ44_15845"/>
<dbReference type="Pfam" id="PF08242">
    <property type="entry name" value="Methyltransf_12"/>
    <property type="match status" value="1"/>
</dbReference>
<name>A0A1L3STE8_9HYPH</name>
<keyword evidence="1" id="KW-0328">Glycosyltransferase</keyword>
<feature type="domain" description="Methyltransferase type 12" evidence="3">
    <location>
        <begin position="550"/>
        <end position="643"/>
    </location>
</feature>
<organism evidence="4 5">
    <name type="scientific">Aquibium oceanicum</name>
    <dbReference type="NCBI Taxonomy" id="1670800"/>
    <lineage>
        <taxon>Bacteria</taxon>
        <taxon>Pseudomonadati</taxon>
        <taxon>Pseudomonadota</taxon>
        <taxon>Alphaproteobacteria</taxon>
        <taxon>Hyphomicrobiales</taxon>
        <taxon>Phyllobacteriaceae</taxon>
        <taxon>Aquibium</taxon>
    </lineage>
</organism>
<dbReference type="SUPFAM" id="SSF53335">
    <property type="entry name" value="S-adenosyl-L-methionine-dependent methyltransferases"/>
    <property type="match status" value="2"/>
</dbReference>
<evidence type="ECO:0000313" key="4">
    <source>
        <dbReference type="EMBL" id="APH72669.1"/>
    </source>
</evidence>
<dbReference type="AlphaFoldDB" id="A0A1L3STE8"/>
<dbReference type="Gene3D" id="3.40.50.150">
    <property type="entry name" value="Vaccinia Virus protein VP39"/>
    <property type="match status" value="2"/>
</dbReference>
<dbReference type="Pfam" id="PF13692">
    <property type="entry name" value="Glyco_trans_1_4"/>
    <property type="match status" value="1"/>
</dbReference>
<keyword evidence="5" id="KW-1185">Reference proteome</keyword>
<dbReference type="CDD" id="cd02440">
    <property type="entry name" value="AdoMet_MTases"/>
    <property type="match status" value="1"/>
</dbReference>
<dbReference type="Pfam" id="PF13578">
    <property type="entry name" value="Methyltransf_24"/>
    <property type="match status" value="1"/>
</dbReference>
<dbReference type="STRING" id="1670800.BSQ44_15845"/>
<dbReference type="SUPFAM" id="SSF53756">
    <property type="entry name" value="UDP-Glycosyltransferase/glycogen phosphorylase"/>
    <property type="match status" value="1"/>
</dbReference>